<protein>
    <recommendedName>
        <fullName evidence="3">histidine kinase</fullName>
        <ecNumber evidence="3">2.7.13.3</ecNumber>
    </recommendedName>
</protein>
<evidence type="ECO:0000256" key="6">
    <source>
        <dbReference type="ARBA" id="ARBA00022777"/>
    </source>
</evidence>
<evidence type="ECO:0000256" key="2">
    <source>
        <dbReference type="ARBA" id="ARBA00004236"/>
    </source>
</evidence>
<evidence type="ECO:0000256" key="8">
    <source>
        <dbReference type="SAM" id="MobiDB-lite"/>
    </source>
</evidence>
<evidence type="ECO:0000259" key="9">
    <source>
        <dbReference type="PROSITE" id="PS50109"/>
    </source>
</evidence>
<dbReference type="OrthoDB" id="9786919at2"/>
<evidence type="ECO:0000256" key="1">
    <source>
        <dbReference type="ARBA" id="ARBA00000085"/>
    </source>
</evidence>
<dbReference type="CDD" id="cd00082">
    <property type="entry name" value="HisKA"/>
    <property type="match status" value="1"/>
</dbReference>
<dbReference type="EMBL" id="FZOD01000009">
    <property type="protein sequence ID" value="SNS43698.1"/>
    <property type="molecule type" value="Genomic_DNA"/>
</dbReference>
<evidence type="ECO:0000256" key="5">
    <source>
        <dbReference type="ARBA" id="ARBA00022679"/>
    </source>
</evidence>
<accession>A0A239EHE4</accession>
<dbReference type="Proteomes" id="UP000198282">
    <property type="component" value="Unassembled WGS sequence"/>
</dbReference>
<dbReference type="SUPFAM" id="SSF55874">
    <property type="entry name" value="ATPase domain of HSP90 chaperone/DNA topoisomerase II/histidine kinase"/>
    <property type="match status" value="1"/>
</dbReference>
<organism evidence="10 11">
    <name type="scientific">Streptosporangium subroseum</name>
    <dbReference type="NCBI Taxonomy" id="106412"/>
    <lineage>
        <taxon>Bacteria</taxon>
        <taxon>Bacillati</taxon>
        <taxon>Actinomycetota</taxon>
        <taxon>Actinomycetes</taxon>
        <taxon>Streptosporangiales</taxon>
        <taxon>Streptosporangiaceae</taxon>
        <taxon>Streptosporangium</taxon>
    </lineage>
</organism>
<keyword evidence="7" id="KW-0902">Two-component regulatory system</keyword>
<dbReference type="RefSeq" id="WP_089207351.1">
    <property type="nucleotide sequence ID" value="NZ_FZOD01000009.1"/>
</dbReference>
<dbReference type="SUPFAM" id="SSF55785">
    <property type="entry name" value="PYP-like sensor domain (PAS domain)"/>
    <property type="match status" value="1"/>
</dbReference>
<feature type="region of interest" description="Disordered" evidence="8">
    <location>
        <begin position="82"/>
        <end position="107"/>
    </location>
</feature>
<dbReference type="InterPro" id="IPR036890">
    <property type="entry name" value="HATPase_C_sf"/>
</dbReference>
<keyword evidence="5" id="KW-0808">Transferase</keyword>
<feature type="domain" description="Histidine kinase" evidence="9">
    <location>
        <begin position="189"/>
        <end position="396"/>
    </location>
</feature>
<dbReference type="Pfam" id="PF00512">
    <property type="entry name" value="HisKA"/>
    <property type="match status" value="1"/>
</dbReference>
<comment type="catalytic activity">
    <reaction evidence="1">
        <text>ATP + protein L-histidine = ADP + protein N-phospho-L-histidine.</text>
        <dbReference type="EC" id="2.7.13.3"/>
    </reaction>
</comment>
<dbReference type="Pfam" id="PF08448">
    <property type="entry name" value="PAS_4"/>
    <property type="match status" value="1"/>
</dbReference>
<proteinExistence type="predicted"/>
<dbReference type="SMART" id="SM00388">
    <property type="entry name" value="HisKA"/>
    <property type="match status" value="1"/>
</dbReference>
<dbReference type="PANTHER" id="PTHR43711:SF1">
    <property type="entry name" value="HISTIDINE KINASE 1"/>
    <property type="match status" value="1"/>
</dbReference>
<dbReference type="GO" id="GO:0000155">
    <property type="term" value="F:phosphorelay sensor kinase activity"/>
    <property type="evidence" value="ECO:0007669"/>
    <property type="project" value="InterPro"/>
</dbReference>
<dbReference type="GO" id="GO:0005886">
    <property type="term" value="C:plasma membrane"/>
    <property type="evidence" value="ECO:0007669"/>
    <property type="project" value="UniProtKB-SubCell"/>
</dbReference>
<evidence type="ECO:0000313" key="11">
    <source>
        <dbReference type="Proteomes" id="UP000198282"/>
    </source>
</evidence>
<dbReference type="Gene3D" id="3.30.565.10">
    <property type="entry name" value="Histidine kinase-like ATPase, C-terminal domain"/>
    <property type="match status" value="1"/>
</dbReference>
<sequence>MVHNVNVTALFAAVSGPCLVMTLDMIVVAVNQAYLDLCGRRREDVLGRHVSAPFPQDRTDPGDRCALRHLEASLGRTRATGEAITPQKYATAPSGGARQDRHGSTIGPSVLGPSGAVMLFVHHTQDVTELDQRPPHAGSPTLGPGTRKKATEARLCARSTQLRQLNEQVREAQTHAKHLLDRQRQFAADASHELRTPLAALRVQTEAAQLHPEDIDLPELLNHVTNDLDRLENIVDDLHTLATIESDLDRTREEMDLTALVETAATRWTGRHDVRLTVEPAVTVEAAPWQLARLLANLLDNARRHATRRLRVDLRRTDGHAELAVADDGKGISPADRERVFQRFVRLDTARSRDRGGTGLGLAIAREIARAHHGSLHVEGAVGGGACFVLRLPLVRRAGTTAPSTGSSS</sequence>
<dbReference type="InterPro" id="IPR036097">
    <property type="entry name" value="HisK_dim/P_sf"/>
</dbReference>
<comment type="subcellular location">
    <subcellularLocation>
        <location evidence="2">Cell membrane</location>
    </subcellularLocation>
</comment>
<dbReference type="Pfam" id="PF02518">
    <property type="entry name" value="HATPase_c"/>
    <property type="match status" value="1"/>
</dbReference>
<dbReference type="PROSITE" id="PS50109">
    <property type="entry name" value="HIS_KIN"/>
    <property type="match status" value="1"/>
</dbReference>
<dbReference type="Gene3D" id="1.10.287.130">
    <property type="match status" value="1"/>
</dbReference>
<evidence type="ECO:0000313" key="10">
    <source>
        <dbReference type="EMBL" id="SNS43698.1"/>
    </source>
</evidence>
<dbReference type="InterPro" id="IPR004358">
    <property type="entry name" value="Sig_transdc_His_kin-like_C"/>
</dbReference>
<evidence type="ECO:0000256" key="7">
    <source>
        <dbReference type="ARBA" id="ARBA00023012"/>
    </source>
</evidence>
<evidence type="ECO:0000256" key="3">
    <source>
        <dbReference type="ARBA" id="ARBA00012438"/>
    </source>
</evidence>
<dbReference type="InterPro" id="IPR013656">
    <property type="entry name" value="PAS_4"/>
</dbReference>
<dbReference type="InterPro" id="IPR003594">
    <property type="entry name" value="HATPase_dom"/>
</dbReference>
<gene>
    <name evidence="10" type="ORF">SAMN05216276_1009134</name>
</gene>
<keyword evidence="4" id="KW-0597">Phosphoprotein</keyword>
<dbReference type="InterPro" id="IPR005467">
    <property type="entry name" value="His_kinase_dom"/>
</dbReference>
<dbReference type="AlphaFoldDB" id="A0A239EHE4"/>
<dbReference type="Gene3D" id="3.30.450.20">
    <property type="entry name" value="PAS domain"/>
    <property type="match status" value="1"/>
</dbReference>
<name>A0A239EHE4_9ACTN</name>
<dbReference type="SUPFAM" id="SSF47384">
    <property type="entry name" value="Homodimeric domain of signal transducing histidine kinase"/>
    <property type="match status" value="1"/>
</dbReference>
<dbReference type="InterPro" id="IPR050736">
    <property type="entry name" value="Sensor_HK_Regulatory"/>
</dbReference>
<dbReference type="InterPro" id="IPR035965">
    <property type="entry name" value="PAS-like_dom_sf"/>
</dbReference>
<dbReference type="PANTHER" id="PTHR43711">
    <property type="entry name" value="TWO-COMPONENT HISTIDINE KINASE"/>
    <property type="match status" value="1"/>
</dbReference>
<feature type="region of interest" description="Disordered" evidence="8">
    <location>
        <begin position="127"/>
        <end position="150"/>
    </location>
</feature>
<keyword evidence="6 10" id="KW-0418">Kinase</keyword>
<dbReference type="EC" id="2.7.13.3" evidence="3"/>
<reference evidence="10 11" key="1">
    <citation type="submission" date="2017-06" db="EMBL/GenBank/DDBJ databases">
        <authorList>
            <person name="Kim H.J."/>
            <person name="Triplett B.A."/>
        </authorList>
    </citation>
    <scope>NUCLEOTIDE SEQUENCE [LARGE SCALE GENOMIC DNA]</scope>
    <source>
        <strain evidence="10 11">CGMCC 4.2132</strain>
    </source>
</reference>
<dbReference type="SMART" id="SM00387">
    <property type="entry name" value="HATPase_c"/>
    <property type="match status" value="1"/>
</dbReference>
<evidence type="ECO:0000256" key="4">
    <source>
        <dbReference type="ARBA" id="ARBA00022553"/>
    </source>
</evidence>
<dbReference type="PRINTS" id="PR00344">
    <property type="entry name" value="BCTRLSENSOR"/>
</dbReference>
<dbReference type="InterPro" id="IPR003661">
    <property type="entry name" value="HisK_dim/P_dom"/>
</dbReference>
<keyword evidence="11" id="KW-1185">Reference proteome</keyword>